<gene>
    <name evidence="2" type="ORF">FB567DRAFT_318862</name>
</gene>
<accession>A0A8K0W040</accession>
<dbReference type="EMBL" id="JAGMVJ010000007">
    <property type="protein sequence ID" value="KAH7088824.1"/>
    <property type="molecule type" value="Genomic_DNA"/>
</dbReference>
<reference evidence="2" key="1">
    <citation type="journal article" date="2021" name="Nat. Commun.">
        <title>Genetic determinants of endophytism in the Arabidopsis root mycobiome.</title>
        <authorList>
            <person name="Mesny F."/>
            <person name="Miyauchi S."/>
            <person name="Thiergart T."/>
            <person name="Pickel B."/>
            <person name="Atanasova L."/>
            <person name="Karlsson M."/>
            <person name="Huettel B."/>
            <person name="Barry K.W."/>
            <person name="Haridas S."/>
            <person name="Chen C."/>
            <person name="Bauer D."/>
            <person name="Andreopoulos W."/>
            <person name="Pangilinan J."/>
            <person name="LaButti K."/>
            <person name="Riley R."/>
            <person name="Lipzen A."/>
            <person name="Clum A."/>
            <person name="Drula E."/>
            <person name="Henrissat B."/>
            <person name="Kohler A."/>
            <person name="Grigoriev I.V."/>
            <person name="Martin F.M."/>
            <person name="Hacquard S."/>
        </authorList>
    </citation>
    <scope>NUCLEOTIDE SEQUENCE</scope>
    <source>
        <strain evidence="2">MPI-SDFR-AT-0120</strain>
    </source>
</reference>
<evidence type="ECO:0000256" key="1">
    <source>
        <dbReference type="SAM" id="SignalP"/>
    </source>
</evidence>
<keyword evidence="3" id="KW-1185">Reference proteome</keyword>
<protein>
    <submittedName>
        <fullName evidence="2">Uncharacterized protein</fullName>
    </submittedName>
</protein>
<feature type="chain" id="PRO_5035477505" evidence="1">
    <location>
        <begin position="21"/>
        <end position="121"/>
    </location>
</feature>
<comment type="caution">
    <text evidence="2">The sequence shown here is derived from an EMBL/GenBank/DDBJ whole genome shotgun (WGS) entry which is preliminary data.</text>
</comment>
<organism evidence="2 3">
    <name type="scientific">Paraphoma chrysanthemicola</name>
    <dbReference type="NCBI Taxonomy" id="798071"/>
    <lineage>
        <taxon>Eukaryota</taxon>
        <taxon>Fungi</taxon>
        <taxon>Dikarya</taxon>
        <taxon>Ascomycota</taxon>
        <taxon>Pezizomycotina</taxon>
        <taxon>Dothideomycetes</taxon>
        <taxon>Pleosporomycetidae</taxon>
        <taxon>Pleosporales</taxon>
        <taxon>Pleosporineae</taxon>
        <taxon>Phaeosphaeriaceae</taxon>
        <taxon>Paraphoma</taxon>
    </lineage>
</organism>
<sequence>MRFLKLAFAFTGTLMATIRAAPADAIQTSNEIPTEQSDSTQRLRCGDYYLIEEEEAVMPLYANGHYENVEGSVHMAVLFNLNCVFCIVFRERDAKGDVLWSGGPDPNGTQQVRGGQSYYCY</sequence>
<name>A0A8K0W040_9PLEO</name>
<evidence type="ECO:0000313" key="2">
    <source>
        <dbReference type="EMBL" id="KAH7088824.1"/>
    </source>
</evidence>
<feature type="signal peptide" evidence="1">
    <location>
        <begin position="1"/>
        <end position="20"/>
    </location>
</feature>
<dbReference type="OrthoDB" id="3685541at2759"/>
<evidence type="ECO:0000313" key="3">
    <source>
        <dbReference type="Proteomes" id="UP000813461"/>
    </source>
</evidence>
<proteinExistence type="predicted"/>
<keyword evidence="1" id="KW-0732">Signal</keyword>
<dbReference type="Proteomes" id="UP000813461">
    <property type="component" value="Unassembled WGS sequence"/>
</dbReference>
<dbReference type="AlphaFoldDB" id="A0A8K0W040"/>